<dbReference type="SMART" id="SM01130">
    <property type="entry name" value="DHDPS"/>
    <property type="match status" value="1"/>
</dbReference>
<evidence type="ECO:0000256" key="1">
    <source>
        <dbReference type="PIRNR" id="PIRNR001365"/>
    </source>
</evidence>
<dbReference type="GeneID" id="26305541"/>
<dbReference type="InterPro" id="IPR013785">
    <property type="entry name" value="Aldolase_TIM"/>
</dbReference>
<proteinExistence type="inferred from homology"/>
<name>A0A081CIB2_PSEA2</name>
<evidence type="ECO:0000313" key="2">
    <source>
        <dbReference type="EMBL" id="GAK66408.1"/>
    </source>
</evidence>
<dbReference type="Gene3D" id="3.20.20.70">
    <property type="entry name" value="Aldolase class I"/>
    <property type="match status" value="1"/>
</dbReference>
<keyword evidence="3" id="KW-1185">Reference proteome</keyword>
<keyword evidence="1" id="KW-0456">Lyase</keyword>
<dbReference type="PRINTS" id="PR00146">
    <property type="entry name" value="DHPICSNTHASE"/>
</dbReference>
<organism evidence="2 3">
    <name type="scientific">Pseudozyma antarctica</name>
    <name type="common">Yeast</name>
    <name type="synonym">Candida antarctica</name>
    <dbReference type="NCBI Taxonomy" id="84753"/>
    <lineage>
        <taxon>Eukaryota</taxon>
        <taxon>Fungi</taxon>
        <taxon>Dikarya</taxon>
        <taxon>Basidiomycota</taxon>
        <taxon>Ustilaginomycotina</taxon>
        <taxon>Ustilaginomycetes</taxon>
        <taxon>Ustilaginales</taxon>
        <taxon>Ustilaginaceae</taxon>
        <taxon>Moesziomyces</taxon>
    </lineage>
</organism>
<gene>
    <name evidence="2" type="ORF">PAN0_013d4630</name>
</gene>
<dbReference type="PANTHER" id="PTHR12128:SF66">
    <property type="entry name" value="4-HYDROXY-2-OXOGLUTARATE ALDOLASE, MITOCHONDRIAL"/>
    <property type="match status" value="1"/>
</dbReference>
<dbReference type="GO" id="GO:0008840">
    <property type="term" value="F:4-hydroxy-tetrahydrodipicolinate synthase activity"/>
    <property type="evidence" value="ECO:0007669"/>
    <property type="project" value="TreeGrafter"/>
</dbReference>
<dbReference type="SUPFAM" id="SSF51569">
    <property type="entry name" value="Aldolase"/>
    <property type="match status" value="1"/>
</dbReference>
<sequence length="333" mass="35659">MTQTTNGYQAAPLNGGVWTPLATPFLADEEIDYAAWKTHVLRLAGSGSGLVIMGTNGEAIHLSTPERFELVRSAREYLAEAGLSSTQIIAGTGTGSVKETIANCRDAARAGADAAIVILPGYFAGAMAKDRFAVKQFFTTVADESPIPVMVYNFPACVGGVDLDSDQLIEIAQHPNICGTKLTCASIGKASRVAAAITRPGFHVWSGFADIIIPGMMAGMNGVIAGSGNIIPRTLVHLYNLTNQAIDEKDWTKLQQAQQVQKIVSHADWVLFKAGIPGTKAALERWYYPAGVCRMPLQPASKEVRAMLEAELKQALEFERQLESKANVTPAKP</sequence>
<dbReference type="RefSeq" id="XP_014655244.1">
    <property type="nucleotide sequence ID" value="XM_014799758.1"/>
</dbReference>
<dbReference type="CDD" id="cd00408">
    <property type="entry name" value="DHDPS-like"/>
    <property type="match status" value="1"/>
</dbReference>
<dbReference type="HOGENOM" id="CLU_049343_0_2_1"/>
<accession>A0A081CIB2</accession>
<reference evidence="3" key="1">
    <citation type="journal article" date="2014" name="Genome Announc.">
        <title>Draft Genome Sequence of the Yeast Pseudozyma antarctica Type Strain JCM10317, a Producer of the Glycolipid Biosurfactants, Mannosylerythritol Lipids.</title>
        <authorList>
            <person name="Saika A."/>
            <person name="Koike H."/>
            <person name="Hori T."/>
            <person name="Fukuoka T."/>
            <person name="Sato S."/>
            <person name="Habe H."/>
            <person name="Kitamoto D."/>
            <person name="Morita T."/>
        </authorList>
    </citation>
    <scope>NUCLEOTIDE SEQUENCE [LARGE SCALE GENOMIC DNA]</scope>
    <source>
        <strain evidence="3">JCM 10317</strain>
    </source>
</reference>
<dbReference type="InterPro" id="IPR002220">
    <property type="entry name" value="DapA-like"/>
</dbReference>
<dbReference type="PANTHER" id="PTHR12128">
    <property type="entry name" value="DIHYDRODIPICOLINATE SYNTHASE"/>
    <property type="match status" value="1"/>
</dbReference>
<dbReference type="OrthoDB" id="191315at2759"/>
<comment type="similarity">
    <text evidence="1">Belongs to the DapA family.</text>
</comment>
<dbReference type="Pfam" id="PF00701">
    <property type="entry name" value="DHDPS"/>
    <property type="match status" value="1"/>
</dbReference>
<dbReference type="PIRSF" id="PIRSF001365">
    <property type="entry name" value="DHDPS"/>
    <property type="match status" value="1"/>
</dbReference>
<dbReference type="AlphaFoldDB" id="A0A081CIB2"/>
<evidence type="ECO:0000313" key="3">
    <source>
        <dbReference type="Proteomes" id="UP000053758"/>
    </source>
</evidence>
<dbReference type="Proteomes" id="UP000053758">
    <property type="component" value="Unassembled WGS sequence"/>
</dbReference>
<protein>
    <submittedName>
        <fullName evidence="2">Dihydrodipicolinate synthetase</fullName>
    </submittedName>
</protein>
<dbReference type="EMBL" id="DF830080">
    <property type="protein sequence ID" value="GAK66408.1"/>
    <property type="molecule type" value="Genomic_DNA"/>
</dbReference>